<gene>
    <name evidence="3" type="primary">SEC14</name>
    <name evidence="3" type="ORF">SNEC2469_LOCUS19664</name>
</gene>
<organism evidence="3 4">
    <name type="scientific">Symbiodinium necroappetens</name>
    <dbReference type="NCBI Taxonomy" id="1628268"/>
    <lineage>
        <taxon>Eukaryota</taxon>
        <taxon>Sar</taxon>
        <taxon>Alveolata</taxon>
        <taxon>Dinophyceae</taxon>
        <taxon>Suessiales</taxon>
        <taxon>Symbiodiniaceae</taxon>
        <taxon>Symbiodinium</taxon>
    </lineage>
</organism>
<feature type="region of interest" description="Disordered" evidence="1">
    <location>
        <begin position="32"/>
        <end position="67"/>
    </location>
</feature>
<keyword evidence="2" id="KW-0732">Signal</keyword>
<accession>A0A812WDZ1</accession>
<reference evidence="3" key="1">
    <citation type="submission" date="2021-02" db="EMBL/GenBank/DDBJ databases">
        <authorList>
            <person name="Dougan E. K."/>
            <person name="Rhodes N."/>
            <person name="Thang M."/>
            <person name="Chan C."/>
        </authorList>
    </citation>
    <scope>NUCLEOTIDE SEQUENCE</scope>
</reference>
<comment type="caution">
    <text evidence="3">The sequence shown here is derived from an EMBL/GenBank/DDBJ whole genome shotgun (WGS) entry which is preliminary data.</text>
</comment>
<feature type="chain" id="PRO_5032593508" evidence="2">
    <location>
        <begin position="32"/>
        <end position="103"/>
    </location>
</feature>
<dbReference type="OrthoDB" id="447033at2759"/>
<feature type="compositionally biased region" description="Basic and acidic residues" evidence="1">
    <location>
        <begin position="45"/>
        <end position="56"/>
    </location>
</feature>
<dbReference type="Proteomes" id="UP000601435">
    <property type="component" value="Unassembled WGS sequence"/>
</dbReference>
<evidence type="ECO:0000256" key="1">
    <source>
        <dbReference type="SAM" id="MobiDB-lite"/>
    </source>
</evidence>
<dbReference type="AlphaFoldDB" id="A0A812WDZ1"/>
<dbReference type="EMBL" id="CAJNJA010033758">
    <property type="protein sequence ID" value="CAE7683419.1"/>
    <property type="molecule type" value="Genomic_DNA"/>
</dbReference>
<proteinExistence type="predicted"/>
<keyword evidence="4" id="KW-1185">Reference proteome</keyword>
<name>A0A812WDZ1_9DINO</name>
<feature type="signal peptide" evidence="2">
    <location>
        <begin position="1"/>
        <end position="31"/>
    </location>
</feature>
<sequence>APRIFIAGTPVPLMLAVNLYVTAELLQRSQAQNVPSDADGYGGRPQKDAGCERTRGSEVPAQTPSMPCYLPSNLPTLLADHSPQAQLHAPPACGFEVLSQFCV</sequence>
<evidence type="ECO:0000313" key="3">
    <source>
        <dbReference type="EMBL" id="CAE7683419.1"/>
    </source>
</evidence>
<evidence type="ECO:0000313" key="4">
    <source>
        <dbReference type="Proteomes" id="UP000601435"/>
    </source>
</evidence>
<protein>
    <submittedName>
        <fullName evidence="3">SEC14 protein</fullName>
    </submittedName>
</protein>
<feature type="non-terminal residue" evidence="3">
    <location>
        <position position="103"/>
    </location>
</feature>
<evidence type="ECO:0000256" key="2">
    <source>
        <dbReference type="SAM" id="SignalP"/>
    </source>
</evidence>